<evidence type="ECO:0000313" key="2">
    <source>
        <dbReference type="Proteomes" id="UP000002899"/>
    </source>
</evidence>
<sequence>MTDEQMNTLESDSLLNSIAVNNASSAHQFPISGSLDGHFGSIHTQSPIPNINIVNSECSPLKKQADTLNQEFKKLIEDLDDKISSLPNGKEPLSHGENLNFGDNFGSNSPKYNDAMKPDLKGILASNRCDDIHTIKDQKNLNKKSTNLFERDVAKIQQQIDAQNDTLKIKQADTRALFMPIKLQDWYSAYNLDQTYHRRRLHPSSVSNLGRAIKDDDYIRSSRYIGKHPCRTNAQESKVDSSLSDSEAILPYKLPFTQRKSIKELADSWSKASSSCNETQHTAIVKPCKAHICGKQGCRYHKNCTLQRSAQSFAELNLPATTNILGERTNNVNETNLMPAEIFKTKLMKGKQKRIFGGRCAC</sequence>
<reference evidence="1 2" key="2">
    <citation type="journal article" date="2013" name="PLoS ONE">
        <title>Whole genome mapping and re-organization of the nuclear and mitochondrial genomes of Babesia microti isolates.</title>
        <authorList>
            <person name="Cornillot E."/>
            <person name="Dassouli A."/>
            <person name="Garg A."/>
            <person name="Pachikara N."/>
            <person name="Randazzo S."/>
            <person name="Depoix D."/>
            <person name="Carcy B."/>
            <person name="Delbecq S."/>
            <person name="Frutos R."/>
            <person name="Silva J.C."/>
            <person name="Sutton R."/>
            <person name="Krause P.J."/>
            <person name="Mamoun C.B."/>
        </authorList>
    </citation>
    <scope>NUCLEOTIDE SEQUENCE [LARGE SCALE GENOMIC DNA]</scope>
    <source>
        <strain evidence="1 2">RI</strain>
    </source>
</reference>
<dbReference type="AlphaFoldDB" id="I7IF54"/>
<dbReference type="VEuPathDB" id="PiroplasmaDB:BMR1_01G00175"/>
<proteinExistence type="predicted"/>
<name>I7IF54_BABMR</name>
<keyword evidence="2" id="KW-1185">Reference proteome</keyword>
<gene>
    <name evidence="1" type="ORF">BMR1_01G00175</name>
</gene>
<dbReference type="KEGG" id="bmic:BMR1_01G00175"/>
<dbReference type="EMBL" id="FO082871">
    <property type="protein sequence ID" value="CCF72506.1"/>
    <property type="molecule type" value="Genomic_DNA"/>
</dbReference>
<accession>I7IF54</accession>
<evidence type="ECO:0000313" key="1">
    <source>
        <dbReference type="EMBL" id="CCF72506.1"/>
    </source>
</evidence>
<dbReference type="GeneID" id="24423115"/>
<reference evidence="1 2" key="3">
    <citation type="journal article" date="2016" name="Sci. Rep.">
        <title>Genome-wide diversity and gene expression profiling of Babesia microti isolates identify polymorphic genes that mediate host-pathogen interactions.</title>
        <authorList>
            <person name="Silva J.C."/>
            <person name="Cornillot E."/>
            <person name="McCracken C."/>
            <person name="Usmani-Brown S."/>
            <person name="Dwivedi A."/>
            <person name="Ifeonu O.O."/>
            <person name="Crabtree J."/>
            <person name="Gotia H.T."/>
            <person name="Virji A.Z."/>
            <person name="Reynes C."/>
            <person name="Colinge J."/>
            <person name="Kumar V."/>
            <person name="Lawres L."/>
            <person name="Pazzi J.E."/>
            <person name="Pablo J.V."/>
            <person name="Hung C."/>
            <person name="Brancato J."/>
            <person name="Kumari P."/>
            <person name="Orvis J."/>
            <person name="Tretina K."/>
            <person name="Chibucos M."/>
            <person name="Ott S."/>
            <person name="Sadzewicz L."/>
            <person name="Sengamalay N."/>
            <person name="Shetty A.C."/>
            <person name="Su Q."/>
            <person name="Tallon L."/>
            <person name="Fraser C.M."/>
            <person name="Frutos R."/>
            <person name="Molina D.M."/>
            <person name="Krause P.J."/>
            <person name="Ben Mamoun C."/>
        </authorList>
    </citation>
    <scope>NUCLEOTIDE SEQUENCE [LARGE SCALE GENOMIC DNA]</scope>
    <source>
        <strain evidence="1 2">RI</strain>
    </source>
</reference>
<organism evidence="1 2">
    <name type="scientific">Babesia microti (strain RI)</name>
    <dbReference type="NCBI Taxonomy" id="1133968"/>
    <lineage>
        <taxon>Eukaryota</taxon>
        <taxon>Sar</taxon>
        <taxon>Alveolata</taxon>
        <taxon>Apicomplexa</taxon>
        <taxon>Aconoidasida</taxon>
        <taxon>Piroplasmida</taxon>
        <taxon>Babesiidae</taxon>
        <taxon>Babesia</taxon>
    </lineage>
</organism>
<dbReference type="Proteomes" id="UP000002899">
    <property type="component" value="Chromosome I"/>
</dbReference>
<reference evidence="1 2" key="1">
    <citation type="journal article" date="2012" name="Nucleic Acids Res.">
        <title>Sequencing of the smallest Apicomplexan genome from the human pathogen Babesia microti.</title>
        <authorList>
            <person name="Cornillot E."/>
            <person name="Hadj-Kaddour K."/>
            <person name="Dassouli A."/>
            <person name="Noel B."/>
            <person name="Ranwez V."/>
            <person name="Vacherie B."/>
            <person name="Augagneur Y."/>
            <person name="Bres V."/>
            <person name="Duclos A."/>
            <person name="Randazzo S."/>
            <person name="Carcy B."/>
            <person name="Debierre-Grockiego F."/>
            <person name="Delbecq S."/>
            <person name="Moubri-Menage K."/>
            <person name="Shams-Eldin H."/>
            <person name="Usmani-Brown S."/>
            <person name="Bringaud F."/>
            <person name="Wincker P."/>
            <person name="Vivares C.P."/>
            <person name="Schwarz R.T."/>
            <person name="Schetters T.P."/>
            <person name="Krause P.J."/>
            <person name="Gorenflot A."/>
            <person name="Berry V."/>
            <person name="Barbe V."/>
            <person name="Ben Mamoun C."/>
        </authorList>
    </citation>
    <scope>NUCLEOTIDE SEQUENCE [LARGE SCALE GENOMIC DNA]</scope>
    <source>
        <strain evidence="1 2">RI</strain>
    </source>
</reference>
<dbReference type="RefSeq" id="XP_012647115.1">
    <property type="nucleotide sequence ID" value="XM_012791661.1"/>
</dbReference>
<protein>
    <submittedName>
        <fullName evidence="1">Uncharacterized protein</fullName>
    </submittedName>
</protein>